<evidence type="ECO:0000313" key="2">
    <source>
        <dbReference type="EMBL" id="EIP87511.1"/>
    </source>
</evidence>
<sequence>MAEEIELRERETQSETVSQQDAIMPVRPQATESVPYIAIQIDPLETRPDRDAPAPTPQQMAAVVNTLQQASQGRITAAEVANSLVNAIGGWGTAASRQASAFGNSVASGAQDALSAGSRFARTTYAQASTGLSTVYDRTSAGLSHAYGQASAGLGRAKDAALEEGGRIVTNAYGDNQAVMGWVANFINAASHELAGTGGATILRELAGACTEALLQHYEVSPESRALGVAVLYTAAGAGNLMAMIHKHHKGVATSDTYKGHAMQMLTLLGTVVAAGALGRGQNGNGQFGLLATQLPNAVKSFVYTARDLFNLELPLESNHDDDYEHPVRAQALNNIPYVPNQYLVNDGQGFFGTSGAGFVDALRDGKLTLPEGMRELTGYVGSNVAGEATDAIGSRLVNELTTHGLTQHAFHQIRDLRIRWSKIDTSEQSFTSQLADKAAGAGIARASLFLNVYGLSAVATHLLSQTSLDDTAKSHLENVLGALLVGAGCVQFAMSTSSQPAQPHAATHAAEA</sequence>
<reference evidence="3" key="1">
    <citation type="journal article" date="2012" name="J. Bacteriol.">
        <title>Revised Genome Sequence of Burkholderia thailandensis MSMB43 with Improved Annotation.</title>
        <authorList>
            <person name="Zhuo Y."/>
            <person name="Liu L."/>
            <person name="Wang Q."/>
            <person name="Liu X."/>
            <person name="Ren B."/>
            <person name="Liu M."/>
            <person name="Ni P."/>
            <person name="Cheng Y.Q."/>
            <person name="Zhang L."/>
        </authorList>
    </citation>
    <scope>NUCLEOTIDE SEQUENCE [LARGE SCALE GENOMIC DNA]</scope>
    <source>
        <strain evidence="3">MSMB43</strain>
    </source>
</reference>
<evidence type="ECO:0000256" key="1">
    <source>
        <dbReference type="SAM" id="MobiDB-lite"/>
    </source>
</evidence>
<feature type="compositionally biased region" description="Basic and acidic residues" evidence="1">
    <location>
        <begin position="1"/>
        <end position="13"/>
    </location>
</feature>
<dbReference type="EMBL" id="JH692063">
    <property type="protein sequence ID" value="EIP87511.1"/>
    <property type="molecule type" value="Genomic_DNA"/>
</dbReference>
<feature type="region of interest" description="Disordered" evidence="1">
    <location>
        <begin position="1"/>
        <end position="20"/>
    </location>
</feature>
<protein>
    <recommendedName>
        <fullName evidence="4">DUF637 domain-containing protein</fullName>
    </recommendedName>
</protein>
<accession>A0ABN0G5I3</accession>
<proteinExistence type="predicted"/>
<dbReference type="RefSeq" id="WP_006026479.1">
    <property type="nucleotide sequence ID" value="NZ_JH692063.1"/>
</dbReference>
<organism evidence="2 3">
    <name type="scientific">Burkholderia humptydooensis MSMB43</name>
    <dbReference type="NCBI Taxonomy" id="441157"/>
    <lineage>
        <taxon>Bacteria</taxon>
        <taxon>Pseudomonadati</taxon>
        <taxon>Pseudomonadota</taxon>
        <taxon>Betaproteobacteria</taxon>
        <taxon>Burkholderiales</taxon>
        <taxon>Burkholderiaceae</taxon>
        <taxon>Burkholderia</taxon>
        <taxon>pseudomallei group</taxon>
    </lineage>
</organism>
<name>A0ABN0G5I3_9BURK</name>
<keyword evidence="3" id="KW-1185">Reference proteome</keyword>
<evidence type="ECO:0008006" key="4">
    <source>
        <dbReference type="Google" id="ProtNLM"/>
    </source>
</evidence>
<evidence type="ECO:0000313" key="3">
    <source>
        <dbReference type="Proteomes" id="UP000004682"/>
    </source>
</evidence>
<gene>
    <name evidence="2" type="ORF">A33K_15532</name>
</gene>
<dbReference type="Proteomes" id="UP000004682">
    <property type="component" value="Unassembled WGS sequence"/>
</dbReference>